<keyword evidence="3" id="KW-1185">Reference proteome</keyword>
<accession>A0ABR0XQ15</accession>
<dbReference type="PANTHER" id="PTHR47369">
    <property type="entry name" value="BTB/POZ DOMAIN-CONTAINING PROTEIN"/>
    <property type="match status" value="1"/>
</dbReference>
<dbReference type="Proteomes" id="UP001318860">
    <property type="component" value="Unassembled WGS sequence"/>
</dbReference>
<feature type="compositionally biased region" description="Basic and acidic residues" evidence="1">
    <location>
        <begin position="643"/>
        <end position="653"/>
    </location>
</feature>
<protein>
    <recommendedName>
        <fullName evidence="4">BTB/POZ domain-containing protein</fullName>
    </recommendedName>
</protein>
<feature type="region of interest" description="Disordered" evidence="1">
    <location>
        <begin position="688"/>
        <end position="707"/>
    </location>
</feature>
<organism evidence="2 3">
    <name type="scientific">Rehmannia glutinosa</name>
    <name type="common">Chinese foxglove</name>
    <dbReference type="NCBI Taxonomy" id="99300"/>
    <lineage>
        <taxon>Eukaryota</taxon>
        <taxon>Viridiplantae</taxon>
        <taxon>Streptophyta</taxon>
        <taxon>Embryophyta</taxon>
        <taxon>Tracheophyta</taxon>
        <taxon>Spermatophyta</taxon>
        <taxon>Magnoliopsida</taxon>
        <taxon>eudicotyledons</taxon>
        <taxon>Gunneridae</taxon>
        <taxon>Pentapetalae</taxon>
        <taxon>asterids</taxon>
        <taxon>lamiids</taxon>
        <taxon>Lamiales</taxon>
        <taxon>Orobanchaceae</taxon>
        <taxon>Rehmannieae</taxon>
        <taxon>Rehmannia</taxon>
    </lineage>
</organism>
<evidence type="ECO:0000313" key="2">
    <source>
        <dbReference type="EMBL" id="KAK6161161.1"/>
    </source>
</evidence>
<reference evidence="2 3" key="1">
    <citation type="journal article" date="2021" name="Comput. Struct. Biotechnol. J.">
        <title>De novo genome assembly of the potent medicinal plant Rehmannia glutinosa using nanopore technology.</title>
        <authorList>
            <person name="Ma L."/>
            <person name="Dong C."/>
            <person name="Song C."/>
            <person name="Wang X."/>
            <person name="Zheng X."/>
            <person name="Niu Y."/>
            <person name="Chen S."/>
            <person name="Feng W."/>
        </authorList>
    </citation>
    <scope>NUCLEOTIDE SEQUENCE [LARGE SCALE GENOMIC DNA]</scope>
    <source>
        <strain evidence="2">DH-2019</strain>
    </source>
</reference>
<feature type="region of interest" description="Disordered" evidence="1">
    <location>
        <begin position="635"/>
        <end position="658"/>
    </location>
</feature>
<proteinExistence type="predicted"/>
<feature type="compositionally biased region" description="Basic and acidic residues" evidence="1">
    <location>
        <begin position="36"/>
        <end position="45"/>
    </location>
</feature>
<comment type="caution">
    <text evidence="2">The sequence shown here is derived from an EMBL/GenBank/DDBJ whole genome shotgun (WGS) entry which is preliminary data.</text>
</comment>
<feature type="region of interest" description="Disordered" evidence="1">
    <location>
        <begin position="22"/>
        <end position="62"/>
    </location>
</feature>
<evidence type="ECO:0008006" key="4">
    <source>
        <dbReference type="Google" id="ProtNLM"/>
    </source>
</evidence>
<evidence type="ECO:0000256" key="1">
    <source>
        <dbReference type="SAM" id="MobiDB-lite"/>
    </source>
</evidence>
<evidence type="ECO:0000313" key="3">
    <source>
        <dbReference type="Proteomes" id="UP001318860"/>
    </source>
</evidence>
<dbReference type="PANTHER" id="PTHR47369:SF1">
    <property type="entry name" value="BTB_POZ DOMAIN-CONTAINING PROTEIN"/>
    <property type="match status" value="1"/>
</dbReference>
<sequence length="857" mass="95559">MEHPLPQLLASQPQHYSIQRYNNRSHRGEGGGPVEMTKESVHSDNCESSTTGQRRGGGRSASRHLIATSPHYAITFNWKGLIMWLSSMHMVYYAKLHRICNLCSGLVEIKSSEKCIRRTWNMLQGPWKEANAPVLTLHVDDKNVNGEAMEIALAYLYGHYPKLNDNNAFRDLCAICTDFIIAELWSSNFLTYQVFAESQDYGTHGERVRNACWGYLCQSGAQELKEVLPKLSSQTLHALLTSDELWVLSEEKRFELALYTLLAKSTLCKAEHHEQGNASCEVTASTYSDSSRVNKKHLADESTNNLLQNKLVRTKSKDEVEGRNTARNILIELADSIVDSHSDIAKFDQAQTADSESNLESRYNCNIKQPLASNTYYADDISASCSYLNIHNGIGMSGSAGTALALEGPSDEDSCYQMNSSWPPGDQMHCVSMNSSCNVLMPNEWERCNMSPLTWGGRIVGRREVKTCLYRQCGMSREDYDSFVNIFEGGSLLYCNMSFEALLNVRKHLEEMGFPCKTVNDGLWLQMLLSQRVQEIGADTCKNCCRMSMACACRQPFGYYVQDEHNNLPHNDIGHVYINSSAQGERNGLFRPVRIHDRGPIDGLAGIGRGTTFVPAAAWPPTRYVFSRVPFGIGNRSNQQHPANDDPENRADNNGDLAGDGLTALVGLSQGSNDVTNVHEVQMGREYETGPQSRLAGSLTPGSSTSGVPVQMIDSPEHTMGVEFQDVHRLSDGQVKHSPEAFYAGSLWKVSVQAFSDEDPQGRRTLGLFLHRRKAEISDPLRKVHMYVDSREKVTARYQLICPSKREVMVFGSYKQTGTLLPKAPKGWGWRTALLFDELGDLLQNGALRVAAVVQLI</sequence>
<name>A0ABR0XQ15_REHGL</name>
<dbReference type="EMBL" id="JABTTQ020000003">
    <property type="protein sequence ID" value="KAK6161161.1"/>
    <property type="molecule type" value="Genomic_DNA"/>
</dbReference>
<gene>
    <name evidence="2" type="ORF">DH2020_004542</name>
</gene>